<evidence type="ECO:0000313" key="8">
    <source>
        <dbReference type="Proteomes" id="UP001186944"/>
    </source>
</evidence>
<accession>A0AA88XNC7</accession>
<evidence type="ECO:0000256" key="6">
    <source>
        <dbReference type="SAM" id="Phobius"/>
    </source>
</evidence>
<evidence type="ECO:0000256" key="1">
    <source>
        <dbReference type="ARBA" id="ARBA00004141"/>
    </source>
</evidence>
<evidence type="ECO:0000313" key="7">
    <source>
        <dbReference type="EMBL" id="KAK3084332.1"/>
    </source>
</evidence>
<dbReference type="Proteomes" id="UP001186944">
    <property type="component" value="Unassembled WGS sequence"/>
</dbReference>
<organism evidence="7 8">
    <name type="scientific">Pinctada imbricata</name>
    <name type="common">Atlantic pearl-oyster</name>
    <name type="synonym">Pinctada martensii</name>
    <dbReference type="NCBI Taxonomy" id="66713"/>
    <lineage>
        <taxon>Eukaryota</taxon>
        <taxon>Metazoa</taxon>
        <taxon>Spiralia</taxon>
        <taxon>Lophotrochozoa</taxon>
        <taxon>Mollusca</taxon>
        <taxon>Bivalvia</taxon>
        <taxon>Autobranchia</taxon>
        <taxon>Pteriomorphia</taxon>
        <taxon>Pterioida</taxon>
        <taxon>Pterioidea</taxon>
        <taxon>Pteriidae</taxon>
        <taxon>Pinctada</taxon>
    </lineage>
</organism>
<proteinExistence type="inferred from homology"/>
<gene>
    <name evidence="7" type="ORF">FSP39_011727</name>
</gene>
<sequence>MDVDTVELTDNVTTDDKLFGDIKKKHDSKTYIESTSDTTDILYSVDDVPPLQLTILLGFQQYLTAFGGLVGAPLLLRKVYCIDGDDEGLAHVIGTVLVASGISTILQAVFGVRFAIGFDTPVLRRNVLCWLWRCP</sequence>
<evidence type="ECO:0000256" key="4">
    <source>
        <dbReference type="ARBA" id="ARBA00022989"/>
    </source>
</evidence>
<dbReference type="Pfam" id="PF00860">
    <property type="entry name" value="Xan_ur_permease"/>
    <property type="match status" value="1"/>
</dbReference>
<dbReference type="GO" id="GO:0016020">
    <property type="term" value="C:membrane"/>
    <property type="evidence" value="ECO:0007669"/>
    <property type="project" value="UniProtKB-SubCell"/>
</dbReference>
<dbReference type="EMBL" id="VSWD01000013">
    <property type="protein sequence ID" value="KAK3084332.1"/>
    <property type="molecule type" value="Genomic_DNA"/>
</dbReference>
<dbReference type="AlphaFoldDB" id="A0AA88XNC7"/>
<comment type="similarity">
    <text evidence="2">Belongs to the nucleobase:cation symporter-2 (NCS2) (TC 2.A.40) family.</text>
</comment>
<keyword evidence="5 6" id="KW-0472">Membrane</keyword>
<dbReference type="InterPro" id="IPR006043">
    <property type="entry name" value="NCS2"/>
</dbReference>
<evidence type="ECO:0000256" key="2">
    <source>
        <dbReference type="ARBA" id="ARBA00008821"/>
    </source>
</evidence>
<protein>
    <submittedName>
        <fullName evidence="7">Uncharacterized protein</fullName>
    </submittedName>
</protein>
<dbReference type="GO" id="GO:0022857">
    <property type="term" value="F:transmembrane transporter activity"/>
    <property type="evidence" value="ECO:0007669"/>
    <property type="project" value="InterPro"/>
</dbReference>
<evidence type="ECO:0000256" key="3">
    <source>
        <dbReference type="ARBA" id="ARBA00022692"/>
    </source>
</evidence>
<keyword evidence="4 6" id="KW-1133">Transmembrane helix</keyword>
<keyword evidence="3 6" id="KW-0812">Transmembrane</keyword>
<feature type="transmembrane region" description="Helical" evidence="6">
    <location>
        <begin position="53"/>
        <end position="76"/>
    </location>
</feature>
<name>A0AA88XNC7_PINIB</name>
<comment type="subcellular location">
    <subcellularLocation>
        <location evidence="1">Membrane</location>
        <topology evidence="1">Multi-pass membrane protein</topology>
    </subcellularLocation>
</comment>
<comment type="caution">
    <text evidence="7">The sequence shown here is derived from an EMBL/GenBank/DDBJ whole genome shotgun (WGS) entry which is preliminary data.</text>
</comment>
<feature type="transmembrane region" description="Helical" evidence="6">
    <location>
        <begin position="88"/>
        <end position="116"/>
    </location>
</feature>
<reference evidence="7" key="1">
    <citation type="submission" date="2019-08" db="EMBL/GenBank/DDBJ databases">
        <title>The improved chromosome-level genome for the pearl oyster Pinctada fucata martensii using PacBio sequencing and Hi-C.</title>
        <authorList>
            <person name="Zheng Z."/>
        </authorList>
    </citation>
    <scope>NUCLEOTIDE SEQUENCE</scope>
    <source>
        <strain evidence="7">ZZ-2019</strain>
        <tissue evidence="7">Adductor muscle</tissue>
    </source>
</reference>
<dbReference type="PANTHER" id="PTHR11119">
    <property type="entry name" value="XANTHINE-URACIL / VITAMIN C PERMEASE FAMILY MEMBER"/>
    <property type="match status" value="1"/>
</dbReference>
<keyword evidence="8" id="KW-1185">Reference proteome</keyword>
<evidence type="ECO:0000256" key="5">
    <source>
        <dbReference type="ARBA" id="ARBA00023136"/>
    </source>
</evidence>